<dbReference type="GO" id="GO:0005975">
    <property type="term" value="P:carbohydrate metabolic process"/>
    <property type="evidence" value="ECO:0007669"/>
    <property type="project" value="InterPro"/>
</dbReference>
<keyword evidence="2" id="KW-0413">Isomerase</keyword>
<dbReference type="NCBIfam" id="NF006753">
    <property type="entry name" value="PRK09273.1"/>
    <property type="match status" value="1"/>
</dbReference>
<dbReference type="Pfam" id="PF02502">
    <property type="entry name" value="LacAB_rpiB"/>
    <property type="match status" value="1"/>
</dbReference>
<name>A0AB35UUK2_9FIRM</name>
<dbReference type="GO" id="GO:0016861">
    <property type="term" value="F:intramolecular oxidoreductase activity, interconverting aldoses and ketoses"/>
    <property type="evidence" value="ECO:0007669"/>
    <property type="project" value="UniProtKB-ARBA"/>
</dbReference>
<comment type="similarity">
    <text evidence="1">Belongs to the LacAB/RpiB family.</text>
</comment>
<evidence type="ECO:0000256" key="1">
    <source>
        <dbReference type="ARBA" id="ARBA00008754"/>
    </source>
</evidence>
<sequence length="214" mass="23951">MRIAVINEDSQADKHELICSTLADVVSQYGHDVISLGMVNEKDQHEINFTEIGVLASVLIECGIADFVVTGCGTGQGAMMSCNTFPNLYCGYVNQPLDAYLFAQVNAGNCISMPFAQYFGWGAEINLRYVFERLFEREFGQGYPDIYAKGEARSRANFMNNIKGKISKSTIAALKGLDQEYLKSILDYTEFKENYKKFSSDCELSAYIKELLKL</sequence>
<proteinExistence type="inferred from homology"/>
<dbReference type="InterPro" id="IPR003500">
    <property type="entry name" value="RpiB_LacA_LacB"/>
</dbReference>
<dbReference type="SUPFAM" id="SSF89623">
    <property type="entry name" value="Ribose/Galactose isomerase RpiB/AlsB"/>
    <property type="match status" value="1"/>
</dbReference>
<dbReference type="EMBL" id="JALDAW010000023">
    <property type="protein sequence ID" value="MDY5169729.1"/>
    <property type="molecule type" value="Genomic_DNA"/>
</dbReference>
<organism evidence="2 3">
    <name type="scientific">Dielma fastidiosa</name>
    <dbReference type="NCBI Taxonomy" id="1034346"/>
    <lineage>
        <taxon>Bacteria</taxon>
        <taxon>Bacillati</taxon>
        <taxon>Bacillota</taxon>
        <taxon>Erysipelotrichia</taxon>
        <taxon>Erysipelotrichales</taxon>
        <taxon>Erysipelotrichaceae</taxon>
        <taxon>Dielma</taxon>
    </lineage>
</organism>
<gene>
    <name evidence="2" type="ORF">MQE39_16555</name>
</gene>
<dbReference type="EC" id="5.3.1.-" evidence="2"/>
<dbReference type="InterPro" id="IPR036569">
    <property type="entry name" value="RpiB_LacA_LacB_sf"/>
</dbReference>
<evidence type="ECO:0000313" key="3">
    <source>
        <dbReference type="Proteomes" id="UP001276902"/>
    </source>
</evidence>
<reference evidence="2" key="1">
    <citation type="submission" date="2022-03" db="EMBL/GenBank/DDBJ databases">
        <title>First case of bacteraemia caused by Dielma fastidiosa in a patient hospitalised with diverticulitis.</title>
        <authorList>
            <person name="Forman-Ankjaer B."/>
            <person name="Hvid-Jensen F."/>
            <person name="Kobel C.M."/>
            <person name="Greve T."/>
        </authorList>
    </citation>
    <scope>NUCLEOTIDE SEQUENCE</scope>
    <source>
        <strain evidence="2">AUH_DF_2021</strain>
    </source>
</reference>
<accession>A0AB35UUK2</accession>
<dbReference type="AlphaFoldDB" id="A0AB35UUK2"/>
<evidence type="ECO:0000313" key="2">
    <source>
        <dbReference type="EMBL" id="MDY5169729.1"/>
    </source>
</evidence>
<dbReference type="PANTHER" id="PTHR30345:SF6">
    <property type="entry name" value="RIBOSE 5-PHOSPHATE ISOMERASE"/>
    <property type="match status" value="1"/>
</dbReference>
<comment type="caution">
    <text evidence="2">The sequence shown here is derived from an EMBL/GenBank/DDBJ whole genome shotgun (WGS) entry which is preliminary data.</text>
</comment>
<protein>
    <submittedName>
        <fullName evidence="2">RpiB/LacA/LacB family sugar-phosphate isomerase</fullName>
        <ecNumber evidence="2">5.3.1.-</ecNumber>
    </submittedName>
</protein>
<dbReference type="Gene3D" id="3.40.1400.10">
    <property type="entry name" value="Sugar-phosphate isomerase, RpiB/LacA/LacB"/>
    <property type="match status" value="1"/>
</dbReference>
<dbReference type="Proteomes" id="UP001276902">
    <property type="component" value="Unassembled WGS sequence"/>
</dbReference>
<dbReference type="RefSeq" id="WP_320884992.1">
    <property type="nucleotide sequence ID" value="NZ_BAABZA010000001.1"/>
</dbReference>
<dbReference type="PANTHER" id="PTHR30345">
    <property type="entry name" value="RIBOSE-5-PHOSPHATE ISOMERASE B"/>
    <property type="match status" value="1"/>
</dbReference>